<reference evidence="3" key="1">
    <citation type="submission" date="2022-07" db="EMBL/GenBank/DDBJ databases">
        <title>Genome analysis of Parmales, a sister group of diatoms, reveals the evolutionary specialization of diatoms from phago-mixotrophs to photoautotrophs.</title>
        <authorList>
            <person name="Ban H."/>
            <person name="Sato S."/>
            <person name="Yoshikawa S."/>
            <person name="Kazumasa Y."/>
            <person name="Nakamura Y."/>
            <person name="Ichinomiya M."/>
            <person name="Saitoh K."/>
            <person name="Sato N."/>
            <person name="Blanc-Mathieu R."/>
            <person name="Endo H."/>
            <person name="Kuwata A."/>
            <person name="Ogata H."/>
        </authorList>
    </citation>
    <scope>NUCLEOTIDE SEQUENCE</scope>
</reference>
<dbReference type="OrthoDB" id="77762at2759"/>
<evidence type="ECO:0000313" key="4">
    <source>
        <dbReference type="Proteomes" id="UP001165082"/>
    </source>
</evidence>
<evidence type="ECO:0000259" key="2">
    <source>
        <dbReference type="Pfam" id="PF16117"/>
    </source>
</evidence>
<feature type="compositionally biased region" description="Polar residues" evidence="1">
    <location>
        <begin position="143"/>
        <end position="155"/>
    </location>
</feature>
<protein>
    <recommendedName>
        <fullName evidence="2">DUF4833 domain-containing protein</fullName>
    </recommendedName>
</protein>
<evidence type="ECO:0000313" key="3">
    <source>
        <dbReference type="EMBL" id="GMH72543.1"/>
    </source>
</evidence>
<proteinExistence type="predicted"/>
<organism evidence="3 4">
    <name type="scientific">Triparma retinervis</name>
    <dbReference type="NCBI Taxonomy" id="2557542"/>
    <lineage>
        <taxon>Eukaryota</taxon>
        <taxon>Sar</taxon>
        <taxon>Stramenopiles</taxon>
        <taxon>Ochrophyta</taxon>
        <taxon>Bolidophyceae</taxon>
        <taxon>Parmales</taxon>
        <taxon>Triparmaceae</taxon>
        <taxon>Triparma</taxon>
    </lineage>
</organism>
<keyword evidence="4" id="KW-1185">Reference proteome</keyword>
<sequence length="356" mass="39654">MIHDMGKRDDEIRALKGALRQSRTQAVKAEIAFLQTHAVNLEKELLLTKRDLEAKRRQLEDLGMVEEEGIVEDVSFSDDYDEGGLTDSVADGMTAALHISPHAHDEDLFGDALESHYDHSHDEYVKDGDEDGDDLDRALDGSYPSTPASSRGQSVYNDDTIVDQAMMSNSPLNHKVVEAAAPTKQYDELRVLYQVQDSYEPNAMFCITKSQNTNCVVYKANISSTSGAINPSEPCSAFWIMFSQRPSPSGRYPTEDLNMIERNTAYGITCMADELGRPDCFSCSIASLSDRKFTVRRTQKSNGRFLAQCVVNGNPNVALRQIHVQMADSWIPKVQHVDIFGLDLDTGLLVHERKIA</sequence>
<dbReference type="Proteomes" id="UP001165082">
    <property type="component" value="Unassembled WGS sequence"/>
</dbReference>
<feature type="domain" description="DUF4833" evidence="2">
    <location>
        <begin position="205"/>
        <end position="353"/>
    </location>
</feature>
<accession>A0A9W7EBF7</accession>
<dbReference type="Pfam" id="PF16117">
    <property type="entry name" value="DUF4833"/>
    <property type="match status" value="1"/>
</dbReference>
<name>A0A9W7EBF7_9STRA</name>
<dbReference type="EMBL" id="BRXZ01001493">
    <property type="protein sequence ID" value="GMH72543.1"/>
    <property type="molecule type" value="Genomic_DNA"/>
</dbReference>
<comment type="caution">
    <text evidence="3">The sequence shown here is derived from an EMBL/GenBank/DDBJ whole genome shotgun (WGS) entry which is preliminary data.</text>
</comment>
<evidence type="ECO:0000256" key="1">
    <source>
        <dbReference type="SAM" id="MobiDB-lite"/>
    </source>
</evidence>
<gene>
    <name evidence="3" type="ORF">TrRE_jg2029</name>
</gene>
<dbReference type="AlphaFoldDB" id="A0A9W7EBF7"/>
<dbReference type="InterPro" id="IPR032269">
    <property type="entry name" value="DUF4833"/>
</dbReference>
<feature type="region of interest" description="Disordered" evidence="1">
    <location>
        <begin position="122"/>
        <end position="155"/>
    </location>
</feature>